<reference evidence="8" key="1">
    <citation type="journal article" date="2012" name="Proc. Natl. Acad. Sci. U.S.A.">
        <title>Antigenic diversity is generated by distinct evolutionary mechanisms in African trypanosome species.</title>
        <authorList>
            <person name="Jackson A.P."/>
            <person name="Berry A."/>
            <person name="Aslett M."/>
            <person name="Allison H.C."/>
            <person name="Burton P."/>
            <person name="Vavrova-Anderson J."/>
            <person name="Brown R."/>
            <person name="Browne H."/>
            <person name="Corton N."/>
            <person name="Hauser H."/>
            <person name="Gamble J."/>
            <person name="Gilderthorp R."/>
            <person name="Marcello L."/>
            <person name="McQuillan J."/>
            <person name="Otto T.D."/>
            <person name="Quail M.A."/>
            <person name="Sanders M.J."/>
            <person name="van Tonder A."/>
            <person name="Ginger M.L."/>
            <person name="Field M.C."/>
            <person name="Barry J.D."/>
            <person name="Hertz-Fowler C."/>
            <person name="Berriman M."/>
        </authorList>
    </citation>
    <scope>NUCLEOTIDE SEQUENCE</scope>
    <source>
        <strain evidence="8">Y486</strain>
    </source>
</reference>
<organism evidence="8">
    <name type="scientific">Trypanosoma vivax (strain Y486)</name>
    <dbReference type="NCBI Taxonomy" id="1055687"/>
    <lineage>
        <taxon>Eukaryota</taxon>
        <taxon>Discoba</taxon>
        <taxon>Euglenozoa</taxon>
        <taxon>Kinetoplastea</taxon>
        <taxon>Metakinetoplastina</taxon>
        <taxon>Trypanosomatida</taxon>
        <taxon>Trypanosomatidae</taxon>
        <taxon>Trypanosoma</taxon>
        <taxon>Duttonella</taxon>
    </lineage>
</organism>
<accession>G0TVF3</accession>
<keyword evidence="5 8" id="KW-0689">Ribosomal protein</keyword>
<dbReference type="PRINTS" id="PR00456">
    <property type="entry name" value="RIBOSOMALP2"/>
</dbReference>
<keyword evidence="6" id="KW-0687">Ribonucleoprotein</keyword>
<proteinExistence type="inferred from homology"/>
<comment type="subunit">
    <text evidence="3">P1 and P2 exist as dimers at the large ribosomal subunit.</text>
</comment>
<dbReference type="InterPro" id="IPR027534">
    <property type="entry name" value="Ribosomal_P1/P2"/>
</dbReference>
<dbReference type="HAMAP" id="MF_01478">
    <property type="entry name" value="Ribosomal_L12_arch"/>
    <property type="match status" value="1"/>
</dbReference>
<dbReference type="GO" id="GO:0022625">
    <property type="term" value="C:cytosolic large ribosomal subunit"/>
    <property type="evidence" value="ECO:0007669"/>
    <property type="project" value="TreeGrafter"/>
</dbReference>
<evidence type="ECO:0000256" key="5">
    <source>
        <dbReference type="ARBA" id="ARBA00022980"/>
    </source>
</evidence>
<keyword evidence="4" id="KW-0597">Phosphoprotein</keyword>
<dbReference type="VEuPathDB" id="TriTrypDB:TvY486_0501280"/>
<evidence type="ECO:0000256" key="6">
    <source>
        <dbReference type="ARBA" id="ARBA00023274"/>
    </source>
</evidence>
<dbReference type="OMA" id="REELMCV"/>
<evidence type="ECO:0000256" key="1">
    <source>
        <dbReference type="ARBA" id="ARBA00003362"/>
    </source>
</evidence>
<dbReference type="PANTHER" id="PTHR45696:SF10">
    <property type="entry name" value="LARGE RIBOSOMAL SUBUNIT PROTEIN P1"/>
    <property type="match status" value="1"/>
</dbReference>
<dbReference type="GO" id="GO:0006414">
    <property type="term" value="P:translational elongation"/>
    <property type="evidence" value="ECO:0007669"/>
    <property type="project" value="InterPro"/>
</dbReference>
<name>G0TVF3_TRYVY</name>
<dbReference type="GO" id="GO:0002181">
    <property type="term" value="P:cytoplasmic translation"/>
    <property type="evidence" value="ECO:0007669"/>
    <property type="project" value="TreeGrafter"/>
</dbReference>
<sequence>MAQQLACTYAALILAGSGKNDAASLLQVTKAAGVDVSRGMAEAFASVLDQTNIEGILSNIAFGGGSPGAAAAASAPVAASGAAAAAPAAKAAKEEEEEDDDMGFGLFD</sequence>
<comment type="function">
    <text evidence="1">Plays an important role in the elongation step of protein synthesis.</text>
</comment>
<dbReference type="GO" id="GO:0043021">
    <property type="term" value="F:ribonucleoprotein complex binding"/>
    <property type="evidence" value="ECO:0007669"/>
    <property type="project" value="TreeGrafter"/>
</dbReference>
<evidence type="ECO:0000256" key="3">
    <source>
        <dbReference type="ARBA" id="ARBA00011266"/>
    </source>
</evidence>
<evidence type="ECO:0000256" key="4">
    <source>
        <dbReference type="ARBA" id="ARBA00022553"/>
    </source>
</evidence>
<dbReference type="GO" id="GO:0003735">
    <property type="term" value="F:structural constituent of ribosome"/>
    <property type="evidence" value="ECO:0007669"/>
    <property type="project" value="InterPro"/>
</dbReference>
<dbReference type="PANTHER" id="PTHR45696">
    <property type="entry name" value="60S ACIDIC RIBOSOMAL PROTEIN P1"/>
    <property type="match status" value="1"/>
</dbReference>
<comment type="similarity">
    <text evidence="2">Belongs to the eukaryotic ribosomal protein P1/P2 family.</text>
</comment>
<protein>
    <submittedName>
        <fullName evidence="8">Putative 60S acidic ribosomal protein</fullName>
    </submittedName>
</protein>
<gene>
    <name evidence="8" type="ORF">TVY486_0501280</name>
</gene>
<dbReference type="Pfam" id="PF00428">
    <property type="entry name" value="Ribosomal_60s"/>
    <property type="match status" value="1"/>
</dbReference>
<dbReference type="InterPro" id="IPR038716">
    <property type="entry name" value="P1/P2_N_sf"/>
</dbReference>
<dbReference type="CDD" id="cd05831">
    <property type="entry name" value="Ribosomal_P1"/>
    <property type="match status" value="1"/>
</dbReference>
<evidence type="ECO:0000256" key="2">
    <source>
        <dbReference type="ARBA" id="ARBA00005436"/>
    </source>
</evidence>
<evidence type="ECO:0000313" key="8">
    <source>
        <dbReference type="EMBL" id="CCC47919.1"/>
    </source>
</evidence>
<dbReference type="GO" id="GO:0030295">
    <property type="term" value="F:protein kinase activator activity"/>
    <property type="evidence" value="ECO:0007669"/>
    <property type="project" value="TreeGrafter"/>
</dbReference>
<dbReference type="InterPro" id="IPR001859">
    <property type="entry name" value="Ribosomal_P1/P2_euk"/>
</dbReference>
<evidence type="ECO:0000256" key="7">
    <source>
        <dbReference type="SAM" id="MobiDB-lite"/>
    </source>
</evidence>
<dbReference type="EMBL" id="HE573021">
    <property type="protein sequence ID" value="CCC47919.1"/>
    <property type="molecule type" value="Genomic_DNA"/>
</dbReference>
<dbReference type="FunFam" id="1.10.10.1410:FF:000002">
    <property type="entry name" value="60S acidic ribosomal protein P2"/>
    <property type="match status" value="1"/>
</dbReference>
<dbReference type="AlphaFoldDB" id="G0TVF3"/>
<dbReference type="Gene3D" id="1.10.10.1410">
    <property type="match status" value="1"/>
</dbReference>
<feature type="region of interest" description="Disordered" evidence="7">
    <location>
        <begin position="88"/>
        <end position="108"/>
    </location>
</feature>